<dbReference type="Proteomes" id="UP000887458">
    <property type="component" value="Unassembled WGS sequence"/>
</dbReference>
<gene>
    <name evidence="1" type="ORF">DERP_001310</name>
</gene>
<organism evidence="1 2">
    <name type="scientific">Dermatophagoides pteronyssinus</name>
    <name type="common">European house dust mite</name>
    <dbReference type="NCBI Taxonomy" id="6956"/>
    <lineage>
        <taxon>Eukaryota</taxon>
        <taxon>Metazoa</taxon>
        <taxon>Ecdysozoa</taxon>
        <taxon>Arthropoda</taxon>
        <taxon>Chelicerata</taxon>
        <taxon>Arachnida</taxon>
        <taxon>Acari</taxon>
        <taxon>Acariformes</taxon>
        <taxon>Sarcoptiformes</taxon>
        <taxon>Astigmata</taxon>
        <taxon>Psoroptidia</taxon>
        <taxon>Analgoidea</taxon>
        <taxon>Pyroglyphidae</taxon>
        <taxon>Dermatophagoidinae</taxon>
        <taxon>Dermatophagoides</taxon>
    </lineage>
</organism>
<reference evidence="1 2" key="1">
    <citation type="journal article" date="2018" name="J. Allergy Clin. Immunol.">
        <title>High-quality assembly of Dermatophagoides pteronyssinus genome and transcriptome reveals a wide range of novel allergens.</title>
        <authorList>
            <person name="Liu X.Y."/>
            <person name="Yang K.Y."/>
            <person name="Wang M.Q."/>
            <person name="Kwok J.S."/>
            <person name="Zeng X."/>
            <person name="Yang Z."/>
            <person name="Xiao X.J."/>
            <person name="Lau C.P."/>
            <person name="Li Y."/>
            <person name="Huang Z.M."/>
            <person name="Ba J.G."/>
            <person name="Yim A.K."/>
            <person name="Ouyang C.Y."/>
            <person name="Ngai S.M."/>
            <person name="Chan T.F."/>
            <person name="Leung E.L."/>
            <person name="Liu L."/>
            <person name="Liu Z.G."/>
            <person name="Tsui S.K."/>
        </authorList>
    </citation>
    <scope>NUCLEOTIDE SEQUENCE [LARGE SCALE GENOMIC DNA]</scope>
    <source>
        <strain evidence="1">Derp</strain>
    </source>
</reference>
<evidence type="ECO:0000313" key="1">
    <source>
        <dbReference type="EMBL" id="KAH9420876.1"/>
    </source>
</evidence>
<reference evidence="1 2" key="2">
    <citation type="journal article" date="2022" name="Mol. Biol. Evol.">
        <title>Comparative Genomics Reveals Insights into the Divergent Evolution of Astigmatic Mites and Household Pest Adaptations.</title>
        <authorList>
            <person name="Xiong Q."/>
            <person name="Wan A.T."/>
            <person name="Liu X."/>
            <person name="Fung C.S."/>
            <person name="Xiao X."/>
            <person name="Malainual N."/>
            <person name="Hou J."/>
            <person name="Wang L."/>
            <person name="Wang M."/>
            <person name="Yang K.Y."/>
            <person name="Cui Y."/>
            <person name="Leung E.L."/>
            <person name="Nong W."/>
            <person name="Shin S.K."/>
            <person name="Au S.W."/>
            <person name="Jeong K.Y."/>
            <person name="Chew F.T."/>
            <person name="Hui J.H."/>
            <person name="Leung T.F."/>
            <person name="Tungtrongchitr A."/>
            <person name="Zhong N."/>
            <person name="Liu Z."/>
            <person name="Tsui S.K."/>
        </authorList>
    </citation>
    <scope>NUCLEOTIDE SEQUENCE [LARGE SCALE GENOMIC DNA]</scope>
    <source>
        <strain evidence="1">Derp</strain>
    </source>
</reference>
<name>A0ABQ8JE34_DERPT</name>
<dbReference type="EMBL" id="NJHN03000047">
    <property type="protein sequence ID" value="KAH9420876.1"/>
    <property type="molecule type" value="Genomic_DNA"/>
</dbReference>
<sequence>MVINIYEFHSFIHKKYRLSILINKINFFVTFSDMSFSFHKQMIMEAIHNSRQNFQNCPSTIL</sequence>
<accession>A0ABQ8JE34</accession>
<protein>
    <submittedName>
        <fullName evidence="1">Uncharacterized protein</fullName>
    </submittedName>
</protein>
<proteinExistence type="predicted"/>
<evidence type="ECO:0000313" key="2">
    <source>
        <dbReference type="Proteomes" id="UP000887458"/>
    </source>
</evidence>
<keyword evidence="2" id="KW-1185">Reference proteome</keyword>
<comment type="caution">
    <text evidence="1">The sequence shown here is derived from an EMBL/GenBank/DDBJ whole genome shotgun (WGS) entry which is preliminary data.</text>
</comment>